<dbReference type="PANTHER" id="PTHR47784">
    <property type="entry name" value="STEROL UPTAKE CONTROL PROTEIN 2"/>
    <property type="match status" value="1"/>
</dbReference>
<evidence type="ECO:0000256" key="1">
    <source>
        <dbReference type="SAM" id="MobiDB-lite"/>
    </source>
</evidence>
<keyword evidence="3" id="KW-1185">Reference proteome</keyword>
<comment type="caution">
    <text evidence="2">The sequence shown here is derived from an EMBL/GenBank/DDBJ whole genome shotgun (WGS) entry which is preliminary data.</text>
</comment>
<protein>
    <submittedName>
        <fullName evidence="2">Uncharacterized protein</fullName>
    </submittedName>
</protein>
<sequence>MAGSSTDKGKGKATSEPTDESSTDTSSSALDFALSPPFFSGFDTPLDIGGAGLDFTYIPDAQGSPLASILSPRIEHFAIPAAIRSDSTYQNYTLFKYFVSTTSVTLTISNHDDLKHLWSQVIPTLSHAHPFLYHAIIAMTASHLGKQMRGTSDCGKEIALKRLEEQNFAEAMKLLQRQFRSGLNQVNCHAMFAGNCLCIMYLVSRRRQANSSRSTLDMSWSLHIRRTTGSLHSTIPFIIDGPVGMLLTEYPPMPSNGTVLCRQGQELFQKLFTLCSDFDSLGSEAAQEMNDIDVASAYYTTVCRLKVVWTTMEECLKSASDASLLGASYITRFPGSLFSAMIDFVVHSPPIFWSRVEQKSPRALVIYAYLSVCWEGVGHSFKLISGGRDEGWWWTEGRAAMDLQGIRDELDTVAGNDADRWLWRDWIRGAWSIMELISRDSWLSDPLTMLRLTEDASMASLMFY</sequence>
<evidence type="ECO:0000313" key="3">
    <source>
        <dbReference type="Proteomes" id="UP000521872"/>
    </source>
</evidence>
<dbReference type="AlphaFoldDB" id="A0A8H4R5P2"/>
<dbReference type="Pfam" id="PF11951">
    <property type="entry name" value="Fungal_trans_2"/>
    <property type="match status" value="1"/>
</dbReference>
<name>A0A8H4R5P2_9AGAR</name>
<gene>
    <name evidence="2" type="ORF">D9613_009621</name>
</gene>
<reference evidence="2 3" key="1">
    <citation type="submission" date="2019-12" db="EMBL/GenBank/DDBJ databases">
        <authorList>
            <person name="Floudas D."/>
            <person name="Bentzer J."/>
            <person name="Ahren D."/>
            <person name="Johansson T."/>
            <person name="Persson P."/>
            <person name="Tunlid A."/>
        </authorList>
    </citation>
    <scope>NUCLEOTIDE SEQUENCE [LARGE SCALE GENOMIC DNA]</scope>
    <source>
        <strain evidence="2 3">CBS 102.39</strain>
    </source>
</reference>
<dbReference type="Proteomes" id="UP000521872">
    <property type="component" value="Unassembled WGS sequence"/>
</dbReference>
<dbReference type="GO" id="GO:0001228">
    <property type="term" value="F:DNA-binding transcription activator activity, RNA polymerase II-specific"/>
    <property type="evidence" value="ECO:0007669"/>
    <property type="project" value="TreeGrafter"/>
</dbReference>
<accession>A0A8H4R5P2</accession>
<dbReference type="InterPro" id="IPR053157">
    <property type="entry name" value="Sterol_Uptake_Regulator"/>
</dbReference>
<evidence type="ECO:0000313" key="2">
    <source>
        <dbReference type="EMBL" id="KAF4622207.1"/>
    </source>
</evidence>
<dbReference type="EMBL" id="JAACJL010000002">
    <property type="protein sequence ID" value="KAF4622207.1"/>
    <property type="molecule type" value="Genomic_DNA"/>
</dbReference>
<dbReference type="InterPro" id="IPR021858">
    <property type="entry name" value="Fun_TF"/>
</dbReference>
<dbReference type="PANTHER" id="PTHR47784:SF5">
    <property type="entry name" value="STEROL UPTAKE CONTROL PROTEIN 2"/>
    <property type="match status" value="1"/>
</dbReference>
<organism evidence="2 3">
    <name type="scientific">Agrocybe pediades</name>
    <dbReference type="NCBI Taxonomy" id="84607"/>
    <lineage>
        <taxon>Eukaryota</taxon>
        <taxon>Fungi</taxon>
        <taxon>Dikarya</taxon>
        <taxon>Basidiomycota</taxon>
        <taxon>Agaricomycotina</taxon>
        <taxon>Agaricomycetes</taxon>
        <taxon>Agaricomycetidae</taxon>
        <taxon>Agaricales</taxon>
        <taxon>Agaricineae</taxon>
        <taxon>Strophariaceae</taxon>
        <taxon>Agrocybe</taxon>
    </lineage>
</organism>
<feature type="region of interest" description="Disordered" evidence="1">
    <location>
        <begin position="1"/>
        <end position="28"/>
    </location>
</feature>
<proteinExistence type="predicted"/>